<evidence type="ECO:0000256" key="1">
    <source>
        <dbReference type="SAM" id="MobiDB-lite"/>
    </source>
</evidence>
<feature type="compositionally biased region" description="Gly residues" evidence="1">
    <location>
        <begin position="111"/>
        <end position="125"/>
    </location>
</feature>
<organism evidence="2 3">
    <name type="scientific">Brassica cretica</name>
    <name type="common">Mustard</name>
    <dbReference type="NCBI Taxonomy" id="69181"/>
    <lineage>
        <taxon>Eukaryota</taxon>
        <taxon>Viridiplantae</taxon>
        <taxon>Streptophyta</taxon>
        <taxon>Embryophyta</taxon>
        <taxon>Tracheophyta</taxon>
        <taxon>Spermatophyta</taxon>
        <taxon>Magnoliopsida</taxon>
        <taxon>eudicotyledons</taxon>
        <taxon>Gunneridae</taxon>
        <taxon>Pentapetalae</taxon>
        <taxon>rosids</taxon>
        <taxon>malvids</taxon>
        <taxon>Brassicales</taxon>
        <taxon>Brassicaceae</taxon>
        <taxon>Brassiceae</taxon>
        <taxon>Brassica</taxon>
    </lineage>
</organism>
<sequence length="162" mass="17540">MPGVQDQQNGSLTVYLQCIATVRVVPWRGIRLPRTLAAAVAVEARRPTGLRIYAFHFNQAGQERLSCRRLQIPANRHQRRKREGGAKEKGGWETTGDGGEKLWLNSQSRRSGGGGDGGGGYGGGMVAKNKAVVATNKAQPRRSDGGGDRGRGVGGYRSLRRW</sequence>
<reference evidence="2 3" key="1">
    <citation type="journal article" date="2020" name="BMC Genomics">
        <title>Intraspecific diversification of the crop wild relative Brassica cretica Lam. using demographic model selection.</title>
        <authorList>
            <person name="Kioukis A."/>
            <person name="Michalopoulou V.A."/>
            <person name="Briers L."/>
            <person name="Pirintsos S."/>
            <person name="Studholme D.J."/>
            <person name="Pavlidis P."/>
            <person name="Sarris P.F."/>
        </authorList>
    </citation>
    <scope>NUCLEOTIDE SEQUENCE [LARGE SCALE GENOMIC DNA]</scope>
    <source>
        <strain evidence="3">cv. PFS-1207/04</strain>
    </source>
</reference>
<gene>
    <name evidence="2" type="ORF">DY000_02044108</name>
</gene>
<evidence type="ECO:0000313" key="2">
    <source>
        <dbReference type="EMBL" id="KAF3530068.1"/>
    </source>
</evidence>
<protein>
    <submittedName>
        <fullName evidence="2">Uncharacterized protein</fullName>
    </submittedName>
</protein>
<dbReference type="EMBL" id="QGKV02001507">
    <property type="protein sequence ID" value="KAF3530068.1"/>
    <property type="molecule type" value="Genomic_DNA"/>
</dbReference>
<name>A0ABQ7BC18_BRACR</name>
<feature type="region of interest" description="Disordered" evidence="1">
    <location>
        <begin position="72"/>
        <end position="162"/>
    </location>
</feature>
<feature type="compositionally biased region" description="Low complexity" evidence="1">
    <location>
        <begin position="126"/>
        <end position="138"/>
    </location>
</feature>
<comment type="caution">
    <text evidence="2">The sequence shown here is derived from an EMBL/GenBank/DDBJ whole genome shotgun (WGS) entry which is preliminary data.</text>
</comment>
<keyword evidence="3" id="KW-1185">Reference proteome</keyword>
<evidence type="ECO:0000313" key="3">
    <source>
        <dbReference type="Proteomes" id="UP000266723"/>
    </source>
</evidence>
<accession>A0ABQ7BC18</accession>
<dbReference type="Proteomes" id="UP000266723">
    <property type="component" value="Unassembled WGS sequence"/>
</dbReference>
<feature type="compositionally biased region" description="Basic and acidic residues" evidence="1">
    <location>
        <begin position="141"/>
        <end position="151"/>
    </location>
</feature>
<proteinExistence type="predicted"/>